<accession>A0ABP0I408</accession>
<evidence type="ECO:0000313" key="1">
    <source>
        <dbReference type="EMBL" id="CAK8996168.1"/>
    </source>
</evidence>
<proteinExistence type="predicted"/>
<organism evidence="1 2">
    <name type="scientific">Durusdinium trenchii</name>
    <dbReference type="NCBI Taxonomy" id="1381693"/>
    <lineage>
        <taxon>Eukaryota</taxon>
        <taxon>Sar</taxon>
        <taxon>Alveolata</taxon>
        <taxon>Dinophyceae</taxon>
        <taxon>Suessiales</taxon>
        <taxon>Symbiodiniaceae</taxon>
        <taxon>Durusdinium</taxon>
    </lineage>
</organism>
<name>A0ABP0I408_9DINO</name>
<protein>
    <submittedName>
        <fullName evidence="1">Copia protein</fullName>
    </submittedName>
</protein>
<dbReference type="Proteomes" id="UP001642464">
    <property type="component" value="Unassembled WGS sequence"/>
</dbReference>
<dbReference type="EMBL" id="CAXAMM010002447">
    <property type="protein sequence ID" value="CAK8996168.1"/>
    <property type="molecule type" value="Genomic_DNA"/>
</dbReference>
<gene>
    <name evidence="1" type="ORF">SCF082_LOCUS4673</name>
</gene>
<sequence length="79" mass="8576">MELLSGLGVLGFAWIMNNILQFKAELRVESGNVATQLSAASSLLRLTCDAVIELDNELRLIEDSPELACMLLTLASPNQ</sequence>
<comment type="caution">
    <text evidence="1">The sequence shown here is derived from an EMBL/GenBank/DDBJ whole genome shotgun (WGS) entry which is preliminary data.</text>
</comment>
<reference evidence="1 2" key="1">
    <citation type="submission" date="2024-02" db="EMBL/GenBank/DDBJ databases">
        <authorList>
            <person name="Chen Y."/>
            <person name="Shah S."/>
            <person name="Dougan E. K."/>
            <person name="Thang M."/>
            <person name="Chan C."/>
        </authorList>
    </citation>
    <scope>NUCLEOTIDE SEQUENCE [LARGE SCALE GENOMIC DNA]</scope>
</reference>
<evidence type="ECO:0000313" key="2">
    <source>
        <dbReference type="Proteomes" id="UP001642464"/>
    </source>
</evidence>
<keyword evidence="2" id="KW-1185">Reference proteome</keyword>